<evidence type="ECO:0000313" key="1">
    <source>
        <dbReference type="EMBL" id="CAL5991943.1"/>
    </source>
</evidence>
<comment type="caution">
    <text evidence="1">The sequence shown here is derived from an EMBL/GenBank/DDBJ whole genome shotgun (WGS) entry which is preliminary data.</text>
</comment>
<name>A0ABP1HDL7_9EUKA</name>
<accession>A0ABP1HDL7</accession>
<reference evidence="1 2" key="1">
    <citation type="submission" date="2024-07" db="EMBL/GenBank/DDBJ databases">
        <authorList>
            <person name="Akdeniz Z."/>
        </authorList>
    </citation>
    <scope>NUCLEOTIDE SEQUENCE [LARGE SCALE GENOMIC DNA]</scope>
</reference>
<evidence type="ECO:0000313" key="2">
    <source>
        <dbReference type="Proteomes" id="UP001642409"/>
    </source>
</evidence>
<sequence>MPPRNYVTCKFLIFSVIIQTYFLKTKSRYWLIISLNKKFLDFPYKSGKQKYVTQALIIIYFFHSDFFKQDQAYAYHLQHSCYDKHLNEITTFIHWFKDIGRVSTEEKKTSRNVQTLLSWNSTCQKEPFLGQMISSTHLQMVGTAVYHESYTKSNDLKISM</sequence>
<gene>
    <name evidence="1" type="ORF">HINF_LOCUS12338</name>
</gene>
<dbReference type="EMBL" id="CAXDID020000028">
    <property type="protein sequence ID" value="CAL5991943.1"/>
    <property type="molecule type" value="Genomic_DNA"/>
</dbReference>
<proteinExistence type="predicted"/>
<keyword evidence="2" id="KW-1185">Reference proteome</keyword>
<dbReference type="Proteomes" id="UP001642409">
    <property type="component" value="Unassembled WGS sequence"/>
</dbReference>
<organism evidence="1 2">
    <name type="scientific">Hexamita inflata</name>
    <dbReference type="NCBI Taxonomy" id="28002"/>
    <lineage>
        <taxon>Eukaryota</taxon>
        <taxon>Metamonada</taxon>
        <taxon>Diplomonadida</taxon>
        <taxon>Hexamitidae</taxon>
        <taxon>Hexamitinae</taxon>
        <taxon>Hexamita</taxon>
    </lineage>
</organism>
<protein>
    <submittedName>
        <fullName evidence="1">Hypothetical_protein</fullName>
    </submittedName>
</protein>